<organism evidence="4 5">
    <name type="scientific">Paenibacillus allorhizosphaerae</name>
    <dbReference type="NCBI Taxonomy" id="2849866"/>
    <lineage>
        <taxon>Bacteria</taxon>
        <taxon>Bacillati</taxon>
        <taxon>Bacillota</taxon>
        <taxon>Bacilli</taxon>
        <taxon>Bacillales</taxon>
        <taxon>Paenibacillaceae</taxon>
        <taxon>Paenibacillus</taxon>
    </lineage>
</organism>
<accession>A0ABM8VFP6</accession>
<dbReference type="InterPro" id="IPR045076">
    <property type="entry name" value="MutS"/>
</dbReference>
<proteinExistence type="predicted"/>
<evidence type="ECO:0000259" key="3">
    <source>
        <dbReference type="SMART" id="SM00534"/>
    </source>
</evidence>
<feature type="domain" description="DNA mismatch repair proteins mutS family" evidence="3">
    <location>
        <begin position="358"/>
        <end position="559"/>
    </location>
</feature>
<keyword evidence="1" id="KW-0547">Nucleotide-binding</keyword>
<dbReference type="InterPro" id="IPR000432">
    <property type="entry name" value="DNA_mismatch_repair_MutS_C"/>
</dbReference>
<dbReference type="PANTHER" id="PTHR11361:SF34">
    <property type="entry name" value="DNA MISMATCH REPAIR PROTEIN MSH1, MITOCHONDRIAL"/>
    <property type="match status" value="1"/>
</dbReference>
<name>A0ABM8VFP6_9BACL</name>
<dbReference type="EMBL" id="CAJVCE010000005">
    <property type="protein sequence ID" value="CAG7635766.1"/>
    <property type="molecule type" value="Genomic_DNA"/>
</dbReference>
<evidence type="ECO:0000256" key="2">
    <source>
        <dbReference type="ARBA" id="ARBA00022840"/>
    </source>
</evidence>
<dbReference type="PANTHER" id="PTHR11361">
    <property type="entry name" value="DNA MISMATCH REPAIR PROTEIN MUTS FAMILY MEMBER"/>
    <property type="match status" value="1"/>
</dbReference>
<evidence type="ECO:0000313" key="4">
    <source>
        <dbReference type="EMBL" id="CAG7635766.1"/>
    </source>
</evidence>
<evidence type="ECO:0000313" key="5">
    <source>
        <dbReference type="Proteomes" id="UP000730618"/>
    </source>
</evidence>
<sequence length="564" mass="62408">MENRNVSLLWPSEASKEKYMDEIRLSERCKTDLGVDKIVQSLCIKQKYADGIERLLLQLCDDTDVISYRLDILENFIGLPDMTGDLEDMLPFIQKLESHNSVKHVSGEEPLRKIAWQLEILSLYTECVLKLHAVLVQYKSRLSAEGLLRLLQYTEELTASDHFQAMAAELPEFRKKLQSMSSVTIGINLDNELKPTEAVFLSIEPKPFKEHKRSLVSSILGLKSVDQSYQGISLFHSILQNGGSALESALFKDLESLFQAAILPIGSALGKYIHVNIPAITMLELEIGFFAGAAKFIRKLSELELPMCKPQAAPPSERTCQIDNMTDYILSYSLYRKHQEINLGRSVVPNDIAFGPQGRVFILTGPNQGGKTTYTRAIGVAQILFQAGLYVPGTAARISPVDWIFTHFSEEEKPNVNNGRLGEESKRLSEIFAKATGSSLILLNESLSSTSPADSLYLARDVVKGIKVIGCRAVFATHLLELAAGVDSINDEVPGDSRLVSMVAGIEGNNADARRADAMTKRTYKITPGSPMGMSLGKDIAQLYGISFEQIMDTLHKRSLTGDE</sequence>
<dbReference type="SMART" id="SM00534">
    <property type="entry name" value="MUTSac"/>
    <property type="match status" value="1"/>
</dbReference>
<protein>
    <submittedName>
        <fullName evidence="4">DNA mismatch repair protein MutS</fullName>
    </submittedName>
</protein>
<keyword evidence="5" id="KW-1185">Reference proteome</keyword>
<evidence type="ECO:0000256" key="1">
    <source>
        <dbReference type="ARBA" id="ARBA00022741"/>
    </source>
</evidence>
<dbReference type="Proteomes" id="UP000730618">
    <property type="component" value="Unassembled WGS sequence"/>
</dbReference>
<reference evidence="4 5" key="1">
    <citation type="submission" date="2021-06" db="EMBL/GenBank/DDBJ databases">
        <authorList>
            <person name="Criscuolo A."/>
        </authorList>
    </citation>
    <scope>NUCLEOTIDE SEQUENCE [LARGE SCALE GENOMIC DNA]</scope>
    <source>
        <strain evidence="5">CIP 111802</strain>
    </source>
</reference>
<comment type="caution">
    <text evidence="4">The sequence shown here is derived from an EMBL/GenBank/DDBJ whole genome shotgun (WGS) entry which is preliminary data.</text>
</comment>
<dbReference type="RefSeq" id="WP_218098511.1">
    <property type="nucleotide sequence ID" value="NZ_CAJVCE010000005.1"/>
</dbReference>
<dbReference type="Pfam" id="PF00488">
    <property type="entry name" value="MutS_V"/>
    <property type="match status" value="1"/>
</dbReference>
<keyword evidence="2" id="KW-0067">ATP-binding</keyword>
<gene>
    <name evidence="4" type="primary">mutS_1</name>
    <name evidence="4" type="ORF">PAECIP111802_02177</name>
</gene>